<reference evidence="2 3" key="1">
    <citation type="journal article" date="2011" name="J. Bacteriol.">
        <title>Genome sequence of Chthoniobacter flavus Ellin428, an aerobic heterotrophic soil bacterium.</title>
        <authorList>
            <person name="Kant R."/>
            <person name="van Passel M.W."/>
            <person name="Palva A."/>
            <person name="Lucas S."/>
            <person name="Lapidus A."/>
            <person name="Glavina Del Rio T."/>
            <person name="Dalin E."/>
            <person name="Tice H."/>
            <person name="Bruce D."/>
            <person name="Goodwin L."/>
            <person name="Pitluck S."/>
            <person name="Larimer F.W."/>
            <person name="Land M.L."/>
            <person name="Hauser L."/>
            <person name="Sangwan P."/>
            <person name="de Vos W.M."/>
            <person name="Janssen P.H."/>
            <person name="Smidt H."/>
        </authorList>
    </citation>
    <scope>NUCLEOTIDE SEQUENCE [LARGE SCALE GENOMIC DNA]</scope>
    <source>
        <strain evidence="2 3">Ellin428</strain>
    </source>
</reference>
<evidence type="ECO:0000313" key="3">
    <source>
        <dbReference type="Proteomes" id="UP000005824"/>
    </source>
</evidence>
<sequence precursor="true">MIRLALAFVLTVLLEWPVLAWLSGMGFRPTGLLCLCMNGATWGTAMGVLAWWSVPVPALEAVIILAEAGILAWFWRWRPPRALGISLAMNFTSWLLGTPLLFFLMPGS</sequence>
<dbReference type="STRING" id="497964.CfE428DRAFT_0252"/>
<comment type="caution">
    <text evidence="2">The sequence shown here is derived from an EMBL/GenBank/DDBJ whole genome shotgun (WGS) entry which is preliminary data.</text>
</comment>
<dbReference type="AlphaFoldDB" id="B4CU89"/>
<dbReference type="InParanoid" id="B4CU89"/>
<dbReference type="RefSeq" id="WP_006977579.1">
    <property type="nucleotide sequence ID" value="NZ_ABVL01000001.1"/>
</dbReference>
<feature type="transmembrane region" description="Helical" evidence="1">
    <location>
        <begin position="30"/>
        <end position="51"/>
    </location>
</feature>
<organism evidence="2 3">
    <name type="scientific">Chthoniobacter flavus Ellin428</name>
    <dbReference type="NCBI Taxonomy" id="497964"/>
    <lineage>
        <taxon>Bacteria</taxon>
        <taxon>Pseudomonadati</taxon>
        <taxon>Verrucomicrobiota</taxon>
        <taxon>Spartobacteria</taxon>
        <taxon>Chthoniobacterales</taxon>
        <taxon>Chthoniobacteraceae</taxon>
        <taxon>Chthoniobacter</taxon>
    </lineage>
</organism>
<gene>
    <name evidence="2" type="ORF">CfE428DRAFT_0252</name>
</gene>
<protein>
    <submittedName>
        <fullName evidence="2">Uncharacterized protein</fullName>
    </submittedName>
</protein>
<keyword evidence="1" id="KW-0472">Membrane</keyword>
<proteinExistence type="predicted"/>
<evidence type="ECO:0000256" key="1">
    <source>
        <dbReference type="SAM" id="Phobius"/>
    </source>
</evidence>
<feature type="transmembrane region" description="Helical" evidence="1">
    <location>
        <begin position="82"/>
        <end position="104"/>
    </location>
</feature>
<keyword evidence="1" id="KW-1133">Transmembrane helix</keyword>
<accession>B4CU89</accession>
<keyword evidence="1" id="KW-0812">Transmembrane</keyword>
<evidence type="ECO:0000313" key="2">
    <source>
        <dbReference type="EMBL" id="EDY22127.1"/>
    </source>
</evidence>
<keyword evidence="3" id="KW-1185">Reference proteome</keyword>
<feature type="transmembrane region" description="Helical" evidence="1">
    <location>
        <begin position="58"/>
        <end position="76"/>
    </location>
</feature>
<name>B4CU89_9BACT</name>
<dbReference type="EMBL" id="ABVL01000001">
    <property type="protein sequence ID" value="EDY22127.1"/>
    <property type="molecule type" value="Genomic_DNA"/>
</dbReference>
<dbReference type="Proteomes" id="UP000005824">
    <property type="component" value="Unassembled WGS sequence"/>
</dbReference>